<sequence length="204" mass="22816">MEDSSTARCDDACHANGDPRTEDTSKLDVPGVRVGDVRRWVHAKPTHQERAMALARITALLDRLPMIPVEDPRARKAKPSRRVDSAVSGAGPSSSSSSCGRARSVSYHDFVRNAMEAMTLIEKEKGKPHPHARETQATPLRRTALNGQPYYGQRMAEARERVMASREAQAKEVEEWELVEEDQLVDGWVFESEGMVVPETMEFE</sequence>
<protein>
    <submittedName>
        <fullName evidence="2">Uncharacterized protein</fullName>
    </submittedName>
</protein>
<dbReference type="AlphaFoldDB" id="A0A4U0WSE0"/>
<accession>A0A4U0WSE0</accession>
<dbReference type="EMBL" id="NAJQ01000730">
    <property type="protein sequence ID" value="TKA65486.1"/>
    <property type="molecule type" value="Genomic_DNA"/>
</dbReference>
<organism evidence="2 3">
    <name type="scientific">Friedmanniomyces simplex</name>
    <dbReference type="NCBI Taxonomy" id="329884"/>
    <lineage>
        <taxon>Eukaryota</taxon>
        <taxon>Fungi</taxon>
        <taxon>Dikarya</taxon>
        <taxon>Ascomycota</taxon>
        <taxon>Pezizomycotina</taxon>
        <taxon>Dothideomycetes</taxon>
        <taxon>Dothideomycetidae</taxon>
        <taxon>Mycosphaerellales</taxon>
        <taxon>Teratosphaeriaceae</taxon>
        <taxon>Friedmanniomyces</taxon>
    </lineage>
</organism>
<dbReference type="Proteomes" id="UP000309340">
    <property type="component" value="Unassembled WGS sequence"/>
</dbReference>
<reference evidence="2 3" key="1">
    <citation type="submission" date="2017-03" db="EMBL/GenBank/DDBJ databases">
        <title>Genomes of endolithic fungi from Antarctica.</title>
        <authorList>
            <person name="Coleine C."/>
            <person name="Masonjones S."/>
            <person name="Stajich J.E."/>
        </authorList>
    </citation>
    <scope>NUCLEOTIDE SEQUENCE [LARGE SCALE GENOMIC DNA]</scope>
    <source>
        <strain evidence="2 3">CCFEE 5184</strain>
    </source>
</reference>
<dbReference type="OrthoDB" id="10462009at2759"/>
<comment type="caution">
    <text evidence="2">The sequence shown here is derived from an EMBL/GenBank/DDBJ whole genome shotgun (WGS) entry which is preliminary data.</text>
</comment>
<keyword evidence="3" id="KW-1185">Reference proteome</keyword>
<evidence type="ECO:0000313" key="3">
    <source>
        <dbReference type="Proteomes" id="UP000309340"/>
    </source>
</evidence>
<proteinExistence type="predicted"/>
<evidence type="ECO:0000313" key="2">
    <source>
        <dbReference type="EMBL" id="TKA65486.1"/>
    </source>
</evidence>
<name>A0A4U0WSE0_9PEZI</name>
<feature type="region of interest" description="Disordered" evidence="1">
    <location>
        <begin position="1"/>
        <end position="30"/>
    </location>
</feature>
<gene>
    <name evidence="2" type="ORF">B0A55_10084</name>
</gene>
<feature type="compositionally biased region" description="Low complexity" evidence="1">
    <location>
        <begin position="85"/>
        <end position="102"/>
    </location>
</feature>
<evidence type="ECO:0000256" key="1">
    <source>
        <dbReference type="SAM" id="MobiDB-lite"/>
    </source>
</evidence>
<feature type="compositionally biased region" description="Basic and acidic residues" evidence="1">
    <location>
        <begin position="8"/>
        <end position="26"/>
    </location>
</feature>
<feature type="region of interest" description="Disordered" evidence="1">
    <location>
        <begin position="71"/>
        <end position="102"/>
    </location>
</feature>